<protein>
    <submittedName>
        <fullName evidence="2">Uncharacterized protein</fullName>
    </submittedName>
</protein>
<dbReference type="AlphaFoldDB" id="W1PFZ2"/>
<feature type="compositionally biased region" description="Polar residues" evidence="1">
    <location>
        <begin position="10"/>
        <end position="19"/>
    </location>
</feature>
<sequence length="159" mass="17391">MDSGLGQELGSASNDTPKNAITPVAVVKEDPGNAFNIKPDEPSSSSWPPQLRGGVRMLPHSGRVLFTPAWFTHWSIVPKQLKIPFSTQVEGLDYLSAKIGEKELLKVVHRLIGLFSLEELMQLPDLLERTAVNLTSFGMPEASKLKKIMGELAQEAGEI</sequence>
<keyword evidence="3" id="KW-1185">Reference proteome</keyword>
<name>W1PFZ2_AMBTC</name>
<evidence type="ECO:0000313" key="2">
    <source>
        <dbReference type="EMBL" id="ERN06000.1"/>
    </source>
</evidence>
<dbReference type="Gramene" id="ERN06000">
    <property type="protein sequence ID" value="ERN06000"/>
    <property type="gene ID" value="AMTR_s00143p00100320"/>
</dbReference>
<dbReference type="HOGENOM" id="CLU_112191_1_0_1"/>
<dbReference type="Proteomes" id="UP000017836">
    <property type="component" value="Unassembled WGS sequence"/>
</dbReference>
<reference evidence="3" key="1">
    <citation type="journal article" date="2013" name="Science">
        <title>The Amborella genome and the evolution of flowering plants.</title>
        <authorList>
            <consortium name="Amborella Genome Project"/>
        </authorList>
    </citation>
    <scope>NUCLEOTIDE SEQUENCE [LARGE SCALE GENOMIC DNA]</scope>
</reference>
<evidence type="ECO:0000256" key="1">
    <source>
        <dbReference type="SAM" id="MobiDB-lite"/>
    </source>
</evidence>
<proteinExistence type="predicted"/>
<evidence type="ECO:0000313" key="3">
    <source>
        <dbReference type="Proteomes" id="UP000017836"/>
    </source>
</evidence>
<organism evidence="2 3">
    <name type="scientific">Amborella trichopoda</name>
    <dbReference type="NCBI Taxonomy" id="13333"/>
    <lineage>
        <taxon>Eukaryota</taxon>
        <taxon>Viridiplantae</taxon>
        <taxon>Streptophyta</taxon>
        <taxon>Embryophyta</taxon>
        <taxon>Tracheophyta</taxon>
        <taxon>Spermatophyta</taxon>
        <taxon>Magnoliopsida</taxon>
        <taxon>Amborellales</taxon>
        <taxon>Amborellaceae</taxon>
        <taxon>Amborella</taxon>
    </lineage>
</organism>
<accession>W1PFZ2</accession>
<feature type="region of interest" description="Disordered" evidence="1">
    <location>
        <begin position="1"/>
        <end position="22"/>
    </location>
</feature>
<gene>
    <name evidence="2" type="ORF">AMTR_s00143p00100320</name>
</gene>
<dbReference type="EMBL" id="KI393946">
    <property type="protein sequence ID" value="ERN06000.1"/>
    <property type="molecule type" value="Genomic_DNA"/>
</dbReference>